<dbReference type="NCBIfam" id="TIGR01356">
    <property type="entry name" value="aroA"/>
    <property type="match status" value="1"/>
</dbReference>
<keyword evidence="4 7" id="KW-0808">Transferase</keyword>
<feature type="binding site" evidence="7">
    <location>
        <position position="378"/>
    </location>
    <ligand>
        <name>phosphoenolpyruvate</name>
        <dbReference type="ChEBI" id="CHEBI:58702"/>
    </ligand>
</feature>
<evidence type="ECO:0000313" key="9">
    <source>
        <dbReference type="EMBL" id="PKY72848.1"/>
    </source>
</evidence>
<feature type="binding site" evidence="7">
    <location>
        <position position="165"/>
    </location>
    <ligand>
        <name>3-phosphoshikimate</name>
        <dbReference type="ChEBI" id="CHEBI:145989"/>
    </ligand>
</feature>
<sequence length="418" mass="43723">MTDWWVAPLAKKPVSGTISIPGSKSLTARHLVLAALSEQETVLTGALVCRDSELMAAALSQLGASIVRSGTTWTVRGGPLESTGTIDCGLAGTVMRFVAPLAAAASGSCVLDGDSGARVRPMAGLVRALRQMGAKITSLGQPDQLPLRFEGGPLHGPVSVDSSATSQFLSALLLASPAVGAPFEVTLQGKAPSRPHVQMTLSVLASHNVQVEVRGNTFICEGNAPSGGQVQIEPDLSNAGPFLAAAALTGGTVSIPHWPAKTTQVGAHWQQILPQLGAEVSLRDGLFTVRGGKLVGIKRDMSAEGELVPTVFALALFAQGESHLYGIGHLRGHETDRLSALATEAKKLGAHVEEGPDYLRVIPTQLHPADICTYADHRMATFAAIVGLRVRVRVENIATTAKTLPDFAQMWRSLDGLA</sequence>
<evidence type="ECO:0000256" key="4">
    <source>
        <dbReference type="ARBA" id="ARBA00022679"/>
    </source>
</evidence>
<feature type="binding site" evidence="7">
    <location>
        <position position="193"/>
    </location>
    <ligand>
        <name>3-phosphoshikimate</name>
        <dbReference type="ChEBI" id="CHEBI:145989"/>
    </ligand>
</feature>
<evidence type="ECO:0000256" key="6">
    <source>
        <dbReference type="ARBA" id="ARBA00044633"/>
    </source>
</evidence>
<keyword evidence="5 7" id="KW-0057">Aromatic amino acid biosynthesis</keyword>
<dbReference type="PROSITE" id="PS00104">
    <property type="entry name" value="EPSP_SYNTHASE_1"/>
    <property type="match status" value="1"/>
</dbReference>
<evidence type="ECO:0000256" key="5">
    <source>
        <dbReference type="ARBA" id="ARBA00023141"/>
    </source>
</evidence>
<evidence type="ECO:0000256" key="1">
    <source>
        <dbReference type="ARBA" id="ARBA00004811"/>
    </source>
</evidence>
<dbReference type="GO" id="GO:0009423">
    <property type="term" value="P:chorismate biosynthetic process"/>
    <property type="evidence" value="ECO:0007669"/>
    <property type="project" value="UniProtKB-UniRule"/>
</dbReference>
<feature type="binding site" evidence="7">
    <location>
        <position position="29"/>
    </location>
    <ligand>
        <name>3-phosphoshikimate</name>
        <dbReference type="ChEBI" id="CHEBI:145989"/>
    </ligand>
</feature>
<dbReference type="GO" id="GO:0008652">
    <property type="term" value="P:amino acid biosynthetic process"/>
    <property type="evidence" value="ECO:0007669"/>
    <property type="project" value="UniProtKB-KW"/>
</dbReference>
<evidence type="ECO:0000256" key="2">
    <source>
        <dbReference type="ARBA" id="ARBA00009948"/>
    </source>
</evidence>
<evidence type="ECO:0000259" key="8">
    <source>
        <dbReference type="Pfam" id="PF00275"/>
    </source>
</evidence>
<dbReference type="InterPro" id="IPR013792">
    <property type="entry name" value="RNA3'P_cycl/enolpyr_Trfase_a/b"/>
</dbReference>
<evidence type="ECO:0000256" key="7">
    <source>
        <dbReference type="HAMAP-Rule" id="MF_00210"/>
    </source>
</evidence>
<dbReference type="PIRSF" id="PIRSF000505">
    <property type="entry name" value="EPSPS"/>
    <property type="match status" value="1"/>
</dbReference>
<dbReference type="PANTHER" id="PTHR21090:SF5">
    <property type="entry name" value="PENTAFUNCTIONAL AROM POLYPEPTIDE"/>
    <property type="match status" value="1"/>
</dbReference>
<dbReference type="InterPro" id="IPR006264">
    <property type="entry name" value="EPSP_synthase"/>
</dbReference>
<evidence type="ECO:0000313" key="10">
    <source>
        <dbReference type="Proteomes" id="UP000235122"/>
    </source>
</evidence>
<accession>A0A2I1IP02</accession>
<feature type="binding site" evidence="7">
    <location>
        <position position="120"/>
    </location>
    <ligand>
        <name>phosphoenolpyruvate</name>
        <dbReference type="ChEBI" id="CHEBI:58702"/>
    </ligand>
</feature>
<dbReference type="PROSITE" id="PS00885">
    <property type="entry name" value="EPSP_SYNTHASE_2"/>
    <property type="match status" value="1"/>
</dbReference>
<feature type="active site" description="Proton acceptor" evidence="7">
    <location>
        <position position="306"/>
    </location>
</feature>
<comment type="catalytic activity">
    <reaction evidence="6">
        <text>3-phosphoshikimate + phosphoenolpyruvate = 5-O-(1-carboxyvinyl)-3-phosphoshikimate + phosphate</text>
        <dbReference type="Rhea" id="RHEA:21256"/>
        <dbReference type="ChEBI" id="CHEBI:43474"/>
        <dbReference type="ChEBI" id="CHEBI:57701"/>
        <dbReference type="ChEBI" id="CHEBI:58702"/>
        <dbReference type="ChEBI" id="CHEBI:145989"/>
        <dbReference type="EC" id="2.5.1.19"/>
    </reaction>
    <physiologicalReaction direction="left-to-right" evidence="6">
        <dbReference type="Rhea" id="RHEA:21257"/>
    </physiologicalReaction>
</comment>
<dbReference type="SUPFAM" id="SSF55205">
    <property type="entry name" value="EPT/RTPC-like"/>
    <property type="match status" value="1"/>
</dbReference>
<feature type="binding site" evidence="7">
    <location>
        <position position="306"/>
    </location>
    <ligand>
        <name>3-phosphoshikimate</name>
        <dbReference type="ChEBI" id="CHEBI:145989"/>
    </ligand>
</feature>
<feature type="binding site" evidence="7">
    <location>
        <position position="167"/>
    </location>
    <ligand>
        <name>phosphoenolpyruvate</name>
        <dbReference type="ChEBI" id="CHEBI:58702"/>
    </ligand>
</feature>
<keyword evidence="3 7" id="KW-0028">Amino-acid biosynthesis</keyword>
<feature type="binding site" evidence="7">
    <location>
        <position position="92"/>
    </location>
    <ligand>
        <name>phosphoenolpyruvate</name>
        <dbReference type="ChEBI" id="CHEBI:58702"/>
    </ligand>
</feature>
<proteinExistence type="inferred from homology"/>
<comment type="subunit">
    <text evidence="7">Monomer.</text>
</comment>
<feature type="binding site" evidence="7">
    <location>
        <position position="24"/>
    </location>
    <ligand>
        <name>3-phosphoshikimate</name>
        <dbReference type="ChEBI" id="CHEBI:145989"/>
    </ligand>
</feature>
<dbReference type="GO" id="GO:0003866">
    <property type="term" value="F:3-phosphoshikimate 1-carboxyvinyltransferase activity"/>
    <property type="evidence" value="ECO:0007669"/>
    <property type="project" value="UniProtKB-UniRule"/>
</dbReference>
<dbReference type="InterPro" id="IPR036968">
    <property type="entry name" value="Enolpyruvate_Tfrase_sf"/>
</dbReference>
<feature type="binding site" evidence="7">
    <location>
        <position position="25"/>
    </location>
    <ligand>
        <name>3-phosphoshikimate</name>
        <dbReference type="ChEBI" id="CHEBI:145989"/>
    </ligand>
</feature>
<gene>
    <name evidence="7 9" type="primary">aroA</name>
    <name evidence="9" type="ORF">CYJ19_04205</name>
</gene>
<feature type="domain" description="Enolpyruvate transferase" evidence="8">
    <location>
        <begin position="11"/>
        <end position="409"/>
    </location>
</feature>
<organism evidence="9 10">
    <name type="scientific">Winkia neuii</name>
    <dbReference type="NCBI Taxonomy" id="33007"/>
    <lineage>
        <taxon>Bacteria</taxon>
        <taxon>Bacillati</taxon>
        <taxon>Actinomycetota</taxon>
        <taxon>Actinomycetes</taxon>
        <taxon>Actinomycetales</taxon>
        <taxon>Actinomycetaceae</taxon>
        <taxon>Winkia</taxon>
    </lineage>
</organism>
<dbReference type="InterPro" id="IPR023193">
    <property type="entry name" value="EPSP_synthase_CS"/>
</dbReference>
<dbReference type="UniPathway" id="UPA00053">
    <property type="reaction ID" value="UER00089"/>
</dbReference>
<comment type="caution">
    <text evidence="7">Lacks conserved residue(s) required for the propagation of feature annotation.</text>
</comment>
<dbReference type="Proteomes" id="UP000235122">
    <property type="component" value="Unassembled WGS sequence"/>
</dbReference>
<dbReference type="GO" id="GO:0005737">
    <property type="term" value="C:cytoplasm"/>
    <property type="evidence" value="ECO:0007669"/>
    <property type="project" value="UniProtKB-SubCell"/>
</dbReference>
<feature type="binding site" evidence="7">
    <location>
        <position position="333"/>
    </location>
    <ligand>
        <name>3-phosphoshikimate</name>
        <dbReference type="ChEBI" id="CHEBI:145989"/>
    </ligand>
</feature>
<dbReference type="AlphaFoldDB" id="A0A2I1IP02"/>
<dbReference type="EC" id="2.5.1.19" evidence="7"/>
<feature type="binding site" evidence="7">
    <location>
        <position position="167"/>
    </location>
    <ligand>
        <name>3-phosphoshikimate</name>
        <dbReference type="ChEBI" id="CHEBI:145989"/>
    </ligand>
</feature>
<comment type="similarity">
    <text evidence="2 7">Belongs to the EPSP synthase family.</text>
</comment>
<protein>
    <recommendedName>
        <fullName evidence="7">3-phosphoshikimate 1-carboxyvinyltransferase</fullName>
        <ecNumber evidence="7">2.5.1.19</ecNumber>
    </recommendedName>
    <alternativeName>
        <fullName evidence="7">5-enolpyruvylshikimate-3-phosphate synthase</fullName>
        <shortName evidence="7">EPSP synthase</shortName>
        <shortName evidence="7">EPSPS</shortName>
    </alternativeName>
</protein>
<comment type="caution">
    <text evidence="9">The sequence shown here is derived from an EMBL/GenBank/DDBJ whole genome shotgun (WGS) entry which is preliminary data.</text>
</comment>
<reference evidence="9 10" key="1">
    <citation type="submission" date="2017-12" db="EMBL/GenBank/DDBJ databases">
        <title>Phylogenetic diversity of female urinary microbiome.</title>
        <authorList>
            <person name="Thomas-White K."/>
            <person name="Wolfe A.J."/>
        </authorList>
    </citation>
    <scope>NUCLEOTIDE SEQUENCE [LARGE SCALE GENOMIC DNA]</scope>
    <source>
        <strain evidence="9 10">UMB0402</strain>
    </source>
</reference>
<feature type="binding site" evidence="7">
    <location>
        <position position="166"/>
    </location>
    <ligand>
        <name>3-phosphoshikimate</name>
        <dbReference type="ChEBI" id="CHEBI:145989"/>
    </ligand>
</feature>
<dbReference type="HAMAP" id="MF_00210">
    <property type="entry name" value="EPSP_synth"/>
    <property type="match status" value="1"/>
</dbReference>
<comment type="pathway">
    <text evidence="1 7">Metabolic intermediate biosynthesis; chorismate biosynthesis; chorismate from D-erythrose 4-phosphate and phosphoenolpyruvate: step 6/7.</text>
</comment>
<dbReference type="GO" id="GO:0009073">
    <property type="term" value="P:aromatic amino acid family biosynthetic process"/>
    <property type="evidence" value="ECO:0007669"/>
    <property type="project" value="UniProtKB-KW"/>
</dbReference>
<evidence type="ECO:0000256" key="3">
    <source>
        <dbReference type="ARBA" id="ARBA00022605"/>
    </source>
</evidence>
<comment type="function">
    <text evidence="7">Catalyzes the transfer of the enolpyruvyl moiety of phosphoenolpyruvate (PEP) to the 5-hydroxyl of shikimate-3-phosphate (S3P) to produce enolpyruvyl shikimate-3-phosphate and inorganic phosphate.</text>
</comment>
<dbReference type="CDD" id="cd01556">
    <property type="entry name" value="EPSP_synthase"/>
    <property type="match status" value="1"/>
</dbReference>
<dbReference type="PANTHER" id="PTHR21090">
    <property type="entry name" value="AROM/DEHYDROQUINATE SYNTHASE"/>
    <property type="match status" value="1"/>
</dbReference>
<name>A0A2I1IP02_9ACTO</name>
<dbReference type="InterPro" id="IPR001986">
    <property type="entry name" value="Enolpyruvate_Tfrase_dom"/>
</dbReference>
<dbReference type="Gene3D" id="3.65.10.10">
    <property type="entry name" value="Enolpyruvate transferase domain"/>
    <property type="match status" value="2"/>
</dbReference>
<dbReference type="EMBL" id="PKKO01000002">
    <property type="protein sequence ID" value="PKY72848.1"/>
    <property type="molecule type" value="Genomic_DNA"/>
</dbReference>
<keyword evidence="10" id="KW-1185">Reference proteome</keyword>
<dbReference type="STRING" id="33007.HMPREF3198_01382"/>
<feature type="binding site" evidence="7">
    <location>
        <position position="337"/>
    </location>
    <ligand>
        <name>phosphoenolpyruvate</name>
        <dbReference type="ChEBI" id="CHEBI:58702"/>
    </ligand>
</feature>
<dbReference type="Pfam" id="PF00275">
    <property type="entry name" value="EPSP_synthase"/>
    <property type="match status" value="1"/>
</dbReference>
<keyword evidence="7" id="KW-0963">Cytoplasm</keyword>
<feature type="binding site" evidence="7">
    <location>
        <position position="24"/>
    </location>
    <ligand>
        <name>phosphoenolpyruvate</name>
        <dbReference type="ChEBI" id="CHEBI:58702"/>
    </ligand>
</feature>
<feature type="binding site" evidence="7">
    <location>
        <position position="402"/>
    </location>
    <ligand>
        <name>phosphoenolpyruvate</name>
        <dbReference type="ChEBI" id="CHEBI:58702"/>
    </ligand>
</feature>
<comment type="subcellular location">
    <subcellularLocation>
        <location evidence="7">Cytoplasm</location>
    </subcellularLocation>
</comment>